<sequence length="126" mass="14582">MRAGFSSLYSNTSVFGDFEYRRFRFSLNFVSTFVVFLVFRRRAHESSLLILRKQTTEERVRTIPKNLCLNPKITQRLKDSSTNKSLTVMELASFGRKCQRGEKVTVMKLASFGRKCQRGEKVTAGR</sequence>
<evidence type="ECO:0000313" key="3">
    <source>
        <dbReference type="Proteomes" id="UP000499080"/>
    </source>
</evidence>
<comment type="caution">
    <text evidence="2">The sequence shown here is derived from an EMBL/GenBank/DDBJ whole genome shotgun (WGS) entry which is preliminary data.</text>
</comment>
<keyword evidence="3" id="KW-1185">Reference proteome</keyword>
<dbReference type="EMBL" id="BGPR01008935">
    <property type="protein sequence ID" value="GBN36973.1"/>
    <property type="molecule type" value="Genomic_DNA"/>
</dbReference>
<evidence type="ECO:0000313" key="2">
    <source>
        <dbReference type="EMBL" id="GBN36973.1"/>
    </source>
</evidence>
<keyword evidence="1" id="KW-0812">Transmembrane</keyword>
<gene>
    <name evidence="2" type="ORF">AVEN_197077_1</name>
</gene>
<dbReference type="AlphaFoldDB" id="A0A4Y2NDE2"/>
<evidence type="ECO:0000256" key="1">
    <source>
        <dbReference type="SAM" id="Phobius"/>
    </source>
</evidence>
<reference evidence="2 3" key="1">
    <citation type="journal article" date="2019" name="Sci. Rep.">
        <title>Orb-weaving spider Araneus ventricosus genome elucidates the spidroin gene catalogue.</title>
        <authorList>
            <person name="Kono N."/>
            <person name="Nakamura H."/>
            <person name="Ohtoshi R."/>
            <person name="Moran D.A.P."/>
            <person name="Shinohara A."/>
            <person name="Yoshida Y."/>
            <person name="Fujiwara M."/>
            <person name="Mori M."/>
            <person name="Tomita M."/>
            <person name="Arakawa K."/>
        </authorList>
    </citation>
    <scope>NUCLEOTIDE SEQUENCE [LARGE SCALE GENOMIC DNA]</scope>
</reference>
<keyword evidence="1" id="KW-1133">Transmembrane helix</keyword>
<feature type="transmembrane region" description="Helical" evidence="1">
    <location>
        <begin position="20"/>
        <end position="39"/>
    </location>
</feature>
<proteinExistence type="predicted"/>
<keyword evidence="1" id="KW-0472">Membrane</keyword>
<accession>A0A4Y2NDE2</accession>
<protein>
    <submittedName>
        <fullName evidence="2">Uncharacterized protein</fullName>
    </submittedName>
</protein>
<organism evidence="2 3">
    <name type="scientific">Araneus ventricosus</name>
    <name type="common">Orbweaver spider</name>
    <name type="synonym">Epeira ventricosa</name>
    <dbReference type="NCBI Taxonomy" id="182803"/>
    <lineage>
        <taxon>Eukaryota</taxon>
        <taxon>Metazoa</taxon>
        <taxon>Ecdysozoa</taxon>
        <taxon>Arthropoda</taxon>
        <taxon>Chelicerata</taxon>
        <taxon>Arachnida</taxon>
        <taxon>Araneae</taxon>
        <taxon>Araneomorphae</taxon>
        <taxon>Entelegynae</taxon>
        <taxon>Araneoidea</taxon>
        <taxon>Araneidae</taxon>
        <taxon>Araneus</taxon>
    </lineage>
</organism>
<dbReference type="Proteomes" id="UP000499080">
    <property type="component" value="Unassembled WGS sequence"/>
</dbReference>
<name>A0A4Y2NDE2_ARAVE</name>